<keyword evidence="2" id="KW-0614">Plasmid</keyword>
<dbReference type="EMBL" id="AB093554">
    <property type="protein sequence ID" value="BAC21265.1"/>
    <property type="molecule type" value="Genomic_DNA"/>
</dbReference>
<dbReference type="EMBL" id="AP017424">
    <property type="protein sequence ID" value="BAU83849.1"/>
    <property type="molecule type" value="Genomic_DNA"/>
</dbReference>
<geneLocation type="plasmid" evidence="2">
    <name>pSLS</name>
</geneLocation>
<dbReference type="KEGG" id="slau:SLA_2933"/>
<sequence>MASNSNSNRVHNFRQQQAEQPFGPPRPRQSAPRSNQNGQSKSNKFAADAGAAIGGFIGAMGGSFAPPINLTVNTTKGGSTSLKAQTTHFMLGEPEFNSTEDIRAYCNNVRALMVQCAIELSMGAAILEARLGQAQSLPEDNMIQARLRAKNVARKLKKAADGATAAAKNSVAAYAAFQREYADLMRPRPQRAATTTPFRY</sequence>
<dbReference type="InterPro" id="IPR053789">
    <property type="entry name" value="TraA-like"/>
</dbReference>
<organism evidence="2">
    <name type="scientific">Streptomyces laurentii</name>
    <dbReference type="NCBI Taxonomy" id="39478"/>
    <lineage>
        <taxon>Bacteria</taxon>
        <taxon>Bacillati</taxon>
        <taxon>Actinomycetota</taxon>
        <taxon>Actinomycetes</taxon>
        <taxon>Kitasatosporales</taxon>
        <taxon>Streptomycetaceae</taxon>
        <taxon>Streptomyces</taxon>
    </lineage>
</organism>
<dbReference type="RefSeq" id="WP_011666307.1">
    <property type="nucleotide sequence ID" value="NC_008441.1"/>
</dbReference>
<accession>Q8GR32</accession>
<feature type="compositionally biased region" description="Polar residues" evidence="1">
    <location>
        <begin position="31"/>
        <end position="43"/>
    </location>
</feature>
<proteinExistence type="predicted"/>
<dbReference type="Proteomes" id="UP000217676">
    <property type="component" value="Chromosome"/>
</dbReference>
<evidence type="ECO:0000313" key="4">
    <source>
        <dbReference type="Proteomes" id="UP000217676"/>
    </source>
</evidence>
<evidence type="ECO:0000256" key="1">
    <source>
        <dbReference type="SAM" id="MobiDB-lite"/>
    </source>
</evidence>
<dbReference type="NCBIfam" id="NF041213">
    <property type="entry name" value="plasmid_TraA"/>
    <property type="match status" value="1"/>
</dbReference>
<name>Q8GR32_STRLU</name>
<feature type="region of interest" description="Disordered" evidence="1">
    <location>
        <begin position="1"/>
        <end position="43"/>
    </location>
</feature>
<protein>
    <submittedName>
        <fullName evidence="2">Putative transfer protein</fullName>
    </submittedName>
    <submittedName>
        <fullName evidence="3">TraA protein</fullName>
    </submittedName>
</protein>
<dbReference type="AlphaFoldDB" id="Q8GR32"/>
<reference evidence="2" key="1">
    <citation type="submission" date="2002-10" db="EMBL/GenBank/DDBJ databases">
        <title>Nucleotide Sequence of Conjugative and Integrative Plasmid pSLS from Streptomyces laurentii ATCC31255.</title>
        <authorList>
            <person name="Sakemi H."/>
            <person name="Nishitake S."/>
            <person name="Mangkorn R."/>
            <person name="Shirakemi T."/>
            <person name="Doi K."/>
            <person name="Ogata S."/>
        </authorList>
    </citation>
    <scope>NUCLEOTIDE SEQUENCE</scope>
    <source>
        <strain evidence="2">ATCC 31255</strain>
        <plasmid evidence="2">pSLS</plasmid>
    </source>
</reference>
<gene>
    <name evidence="2" type="primary">traASL</name>
    <name evidence="3" type="ORF">SLA_2933</name>
</gene>
<keyword evidence="4" id="KW-1185">Reference proteome</keyword>
<evidence type="ECO:0000313" key="2">
    <source>
        <dbReference type="EMBL" id="BAC21265.1"/>
    </source>
</evidence>
<reference evidence="3 4" key="2">
    <citation type="journal article" date="2016" name="Genome Announc.">
        <title>Complete Genome Sequence of Thiostrepton-Producing Streptomyces laurentii ATCC 31255.</title>
        <authorList>
            <person name="Doi K."/>
            <person name="Fujino Y."/>
            <person name="Nagayoshi Y."/>
            <person name="Ohshima T."/>
            <person name="Ogata S."/>
        </authorList>
    </citation>
    <scope>NUCLEOTIDE SEQUENCE [LARGE SCALE GENOMIC DNA]</scope>
    <source>
        <strain evidence="3 4">ATCC 31255</strain>
    </source>
</reference>
<evidence type="ECO:0000313" key="3">
    <source>
        <dbReference type="EMBL" id="BAU83849.1"/>
    </source>
</evidence>
<feature type="compositionally biased region" description="Polar residues" evidence="1">
    <location>
        <begin position="1"/>
        <end position="19"/>
    </location>
</feature>